<feature type="domain" description="C2H2-type" evidence="9">
    <location>
        <begin position="613"/>
        <end position="640"/>
    </location>
</feature>
<feature type="compositionally biased region" description="Low complexity" evidence="8">
    <location>
        <begin position="1712"/>
        <end position="1734"/>
    </location>
</feature>
<dbReference type="GO" id="GO:0008270">
    <property type="term" value="F:zinc ion binding"/>
    <property type="evidence" value="ECO:0007669"/>
    <property type="project" value="UniProtKB-KW"/>
</dbReference>
<keyword evidence="5" id="KW-0862">Zinc</keyword>
<dbReference type="SUPFAM" id="SSF57667">
    <property type="entry name" value="beta-beta-alpha zinc fingers"/>
    <property type="match status" value="3"/>
</dbReference>
<name>A0AAV2T2N0_CALDB</name>
<feature type="compositionally biased region" description="Low complexity" evidence="8">
    <location>
        <begin position="770"/>
        <end position="780"/>
    </location>
</feature>
<feature type="compositionally biased region" description="Acidic residues" evidence="8">
    <location>
        <begin position="1595"/>
        <end position="1604"/>
    </location>
</feature>
<dbReference type="PROSITE" id="PS00028">
    <property type="entry name" value="ZINC_FINGER_C2H2_1"/>
    <property type="match status" value="5"/>
</dbReference>
<feature type="region of interest" description="Disordered" evidence="8">
    <location>
        <begin position="1537"/>
        <end position="1628"/>
    </location>
</feature>
<evidence type="ECO:0000256" key="4">
    <source>
        <dbReference type="ARBA" id="ARBA00022771"/>
    </source>
</evidence>
<evidence type="ECO:0000256" key="1">
    <source>
        <dbReference type="ARBA" id="ARBA00004123"/>
    </source>
</evidence>
<accession>A0AAV2T2N0</accession>
<sequence length="1744" mass="186872">MMDVSGTDPRTRTGLFLWPWASYPAVAANAAANAHSQPIMMGAGSSVGANMGANMLGVPNSGTGPLNVPSMMDDPFETFYQRLSYPSAHAAHMSHMLPQQQQLGSNESRHISQERSLDNPGGMPTNSSSPQPLCATRSHSNSTQRILSPQSRSSHLNRSGDPNITAPNELINSCGISEHASEPSSRAAAIAAFASVAANSGVMGSGDMISGSRGSLGLPPSMHGSRHMQAPNRMAATNEMVLDSLCNGLGKSQFPGPLPSSGSSGLLNGQSSIGSPSSGPDSSSPITKTQSDTLSAYGLRCQNLKDFSNTAAAALAAAVAGDHAQFAAHVAAHGIGKECVGDDGRSRTGKNLDRDGNRRSSSDDQNDGLRVQVSSEPSAEAYPVSQQQHYLFSPKSPLSDSCELSMAAAAAASNALINQTANRSSVDFKRNGRLMSGLRDKSASLLFRSSSVRDCSPDAPSGDYHSSGLLMSAALSARECMQSVRSDSSLGVTPEDTTSSTGQCNAECSMSALSNTPGPYTHPAKGYKCKICQHVCFSRHDLSAHNAATHKQDPRPYRCEQCGRQFSTCAYLSQHRRIHTGVKPYACRYCDRRFTQLSHVQQHERIHTGEKPYRCTTCMKSFTQMSNLQSHQRQHMKGKPHRCEQCFMSFDSKDELDVHVQAKHSGNRYAKVLVCPICTKSYNSETYLAKHMDRHKEAVTTSTGGSGTGGNDGLNGLGAGQPPTACVDDLFGFHNRSMAMAAAASAALSRGSPGDGPLHVSRQHGHSHSQHQQQQQQVASAAAAAVAAAAHRAAAAAAAAAGNRGELVDGVVNHPFFNNAACSVGGGGGSESRVSTPSECSALHNDPLNYSAVPDSDLLHHLPASLHGSQAAAHLMAAAAAQQQQQQQPTHPNQMGPFSKLAQNSNRFSDFRSQNSFLHAANNMNPRQELGQQQQQQHYGDTTHSLDKRELENLQMSDAQSLTRSSSGRSPLSASHPYASESPGDHNNEQQLLNLTRSQQQLLSASSASSSSPAGFGQSAEQAQRSFSPNPHQQEQQEQNRVRMDAQLAGSTQMNSMVPPPAHQHCSRPDSDVCGALSSIQGQPQRDCRSAFELEANFRRANSVRSNSRSPNLPPGVSNLADPPRRSGSASDAQNESQQRYLSRPPDLSPPASPMTGGQQANQLVSGTGELQHQQSSEACCYQDGNAEVKPTQLGGFLSEKSLNPTGACDNHTADSIMSLRRTEGTTRVASTFDFLMQPAKHIVDSGRNCEDDRRGNTLITNGTSASGLTGSQCLKEEDGRAEVTTRNPDAMVSLSRGPGTDRQSRSLADVIHTDFPAELAKISPPNRVVRGRECEHVGAESSGTLGIDNLLDQEAKLRVSSDYHRTCSHPAPSYSLSDSHIDVSQHSGGEPNSTSTNANACGELTIRQPNARSHPVYEATPLSNITPSSPGSCTENRERGTKNSWPSHEVHALMQQQQPSSDDDDELEGEVRNDQLGANPLFSMSHSTQAKCMQQNHHQQQQQQQQQRKTDMPKNSTAKPDCLNVPFYLDSSWPHYHSQDSQMKAKDDVKREDSYSGEDSVSQGKVFHPQMLLGPAKRRRRAHHDVSQHLSSTDGDEVVEQESTEGREHDSAYSPPSSSYFNGQQQQQLELGNSVRYNEGPLASKHPSTTAAEFLNNSSNNNNNNTNGSNNSHSTEGENEDEQGSNDQVVMERLNSTDSTNASAFTGPQTSSAAPSKPVNPSSSSSNNSSSFNSMCNFPSFQF</sequence>
<feature type="compositionally biased region" description="Polar residues" evidence="8">
    <location>
        <begin position="1695"/>
        <end position="1711"/>
    </location>
</feature>
<organism evidence="10 11">
    <name type="scientific">Calicophoron daubneyi</name>
    <name type="common">Rumen fluke</name>
    <name type="synonym">Paramphistomum daubneyi</name>
    <dbReference type="NCBI Taxonomy" id="300641"/>
    <lineage>
        <taxon>Eukaryota</taxon>
        <taxon>Metazoa</taxon>
        <taxon>Spiralia</taxon>
        <taxon>Lophotrochozoa</taxon>
        <taxon>Platyhelminthes</taxon>
        <taxon>Trematoda</taxon>
        <taxon>Digenea</taxon>
        <taxon>Plagiorchiida</taxon>
        <taxon>Pronocephalata</taxon>
        <taxon>Paramphistomoidea</taxon>
        <taxon>Paramphistomidae</taxon>
        <taxon>Calicophoron</taxon>
    </lineage>
</organism>
<dbReference type="InterPro" id="IPR036236">
    <property type="entry name" value="Znf_C2H2_sf"/>
</dbReference>
<feature type="domain" description="C2H2-type" evidence="9">
    <location>
        <begin position="557"/>
        <end position="584"/>
    </location>
</feature>
<feature type="region of interest" description="Disordered" evidence="8">
    <location>
        <begin position="1419"/>
        <end position="1446"/>
    </location>
</feature>
<evidence type="ECO:0000313" key="11">
    <source>
        <dbReference type="Proteomes" id="UP001497525"/>
    </source>
</evidence>
<feature type="compositionally biased region" description="Low complexity" evidence="8">
    <location>
        <begin position="1495"/>
        <end position="1508"/>
    </location>
</feature>
<evidence type="ECO:0000259" key="9">
    <source>
        <dbReference type="PROSITE" id="PS50157"/>
    </source>
</evidence>
<feature type="domain" description="C2H2-type" evidence="9">
    <location>
        <begin position="585"/>
        <end position="612"/>
    </location>
</feature>
<dbReference type="PROSITE" id="PS50157">
    <property type="entry name" value="ZINC_FINGER_C2H2_2"/>
    <property type="match status" value="5"/>
</dbReference>
<evidence type="ECO:0000256" key="2">
    <source>
        <dbReference type="ARBA" id="ARBA00022723"/>
    </source>
</evidence>
<feature type="compositionally biased region" description="Low complexity" evidence="8">
    <location>
        <begin position="998"/>
        <end position="1020"/>
    </location>
</feature>
<feature type="compositionally biased region" description="Low complexity" evidence="8">
    <location>
        <begin position="875"/>
        <end position="888"/>
    </location>
</feature>
<feature type="compositionally biased region" description="Polar residues" evidence="8">
    <location>
        <begin position="1422"/>
        <end position="1435"/>
    </location>
</feature>
<dbReference type="InterPro" id="IPR013087">
    <property type="entry name" value="Znf_C2H2_type"/>
</dbReference>
<dbReference type="Gene3D" id="3.30.160.60">
    <property type="entry name" value="Classic Zinc Finger"/>
    <property type="match status" value="4"/>
</dbReference>
<feature type="domain" description="C2H2-type" evidence="9">
    <location>
        <begin position="641"/>
        <end position="669"/>
    </location>
</feature>
<dbReference type="FunFam" id="3.30.160.60:FF:001498">
    <property type="entry name" value="Zinc finger protein 404"/>
    <property type="match status" value="1"/>
</dbReference>
<keyword evidence="4 7" id="KW-0863">Zinc-finger</keyword>
<feature type="region of interest" description="Disordered" evidence="8">
    <location>
        <begin position="1653"/>
        <end position="1734"/>
    </location>
</feature>
<proteinExistence type="predicted"/>
<dbReference type="SMART" id="SM00355">
    <property type="entry name" value="ZnF_C2H2"/>
    <property type="match status" value="6"/>
</dbReference>
<evidence type="ECO:0000256" key="3">
    <source>
        <dbReference type="ARBA" id="ARBA00022737"/>
    </source>
</evidence>
<feature type="region of interest" description="Disordered" evidence="8">
    <location>
        <begin position="746"/>
        <end position="780"/>
    </location>
</feature>
<keyword evidence="2" id="KW-0479">Metal-binding</keyword>
<dbReference type="PANTHER" id="PTHR23235:SF142">
    <property type="entry name" value="ZINC FINGER PROTEIN 384"/>
    <property type="match status" value="1"/>
</dbReference>
<evidence type="ECO:0000256" key="6">
    <source>
        <dbReference type="ARBA" id="ARBA00023242"/>
    </source>
</evidence>
<feature type="compositionally biased region" description="Low complexity" evidence="8">
    <location>
        <begin position="1657"/>
        <end position="1675"/>
    </location>
</feature>
<dbReference type="GO" id="GO:0000978">
    <property type="term" value="F:RNA polymerase II cis-regulatory region sequence-specific DNA binding"/>
    <property type="evidence" value="ECO:0007669"/>
    <property type="project" value="TreeGrafter"/>
</dbReference>
<feature type="region of interest" description="Disordered" evidence="8">
    <location>
        <begin position="92"/>
        <end position="166"/>
    </location>
</feature>
<feature type="compositionally biased region" description="Basic and acidic residues" evidence="8">
    <location>
        <begin position="337"/>
        <end position="362"/>
    </location>
</feature>
<feature type="compositionally biased region" description="Polar residues" evidence="8">
    <location>
        <begin position="1615"/>
        <end position="1624"/>
    </location>
</feature>
<feature type="compositionally biased region" description="Polar residues" evidence="8">
    <location>
        <begin position="1156"/>
        <end position="1170"/>
    </location>
</feature>
<protein>
    <recommendedName>
        <fullName evidence="9">C2H2-type domain-containing protein</fullName>
    </recommendedName>
</protein>
<evidence type="ECO:0000256" key="7">
    <source>
        <dbReference type="PROSITE-ProRule" id="PRU00042"/>
    </source>
</evidence>
<feature type="region of interest" description="Disordered" evidence="8">
    <location>
        <begin position="1102"/>
        <end position="1170"/>
    </location>
</feature>
<gene>
    <name evidence="10" type="ORF">CDAUBV1_LOCUS1704</name>
</gene>
<feature type="compositionally biased region" description="Low complexity" evidence="8">
    <location>
        <begin position="961"/>
        <end position="975"/>
    </location>
</feature>
<feature type="compositionally biased region" description="Polar residues" evidence="8">
    <location>
        <begin position="124"/>
        <end position="166"/>
    </location>
</feature>
<feature type="compositionally biased region" description="Polar residues" evidence="8">
    <location>
        <begin position="97"/>
        <end position="106"/>
    </location>
</feature>
<reference evidence="10" key="1">
    <citation type="submission" date="2024-06" db="EMBL/GenBank/DDBJ databases">
        <authorList>
            <person name="Liu X."/>
            <person name="Lenzi L."/>
            <person name="Haldenby T S."/>
            <person name="Uol C."/>
        </authorList>
    </citation>
    <scope>NUCLEOTIDE SEQUENCE</scope>
</reference>
<evidence type="ECO:0000256" key="8">
    <source>
        <dbReference type="SAM" id="MobiDB-lite"/>
    </source>
</evidence>
<feature type="compositionally biased region" description="Low complexity" evidence="8">
    <location>
        <begin position="1102"/>
        <end position="1111"/>
    </location>
</feature>
<dbReference type="FunFam" id="3.30.160.60:FF:000358">
    <property type="entry name" value="zinc finger protein 24"/>
    <property type="match status" value="1"/>
</dbReference>
<comment type="caution">
    <text evidence="10">The sequence shown here is derived from an EMBL/GenBank/DDBJ whole genome shotgun (WGS) entry which is preliminary data.</text>
</comment>
<evidence type="ECO:0000313" key="10">
    <source>
        <dbReference type="EMBL" id="CAL5130291.1"/>
    </source>
</evidence>
<feature type="region of interest" description="Disordered" evidence="8">
    <location>
        <begin position="253"/>
        <end position="290"/>
    </location>
</feature>
<feature type="region of interest" description="Disordered" evidence="8">
    <location>
        <begin position="875"/>
        <end position="901"/>
    </location>
</feature>
<evidence type="ECO:0000256" key="5">
    <source>
        <dbReference type="ARBA" id="ARBA00022833"/>
    </source>
</evidence>
<feature type="region of interest" description="Disordered" evidence="8">
    <location>
        <begin position="958"/>
        <end position="1078"/>
    </location>
</feature>
<dbReference type="FunFam" id="3.30.160.60:FF:000233">
    <property type="entry name" value="Putative zinc finger protein 362"/>
    <property type="match status" value="1"/>
</dbReference>
<feature type="domain" description="C2H2-type" evidence="9">
    <location>
        <begin position="673"/>
        <end position="700"/>
    </location>
</feature>
<keyword evidence="6" id="KW-0539">Nucleus</keyword>
<dbReference type="GO" id="GO:0000981">
    <property type="term" value="F:DNA-binding transcription factor activity, RNA polymerase II-specific"/>
    <property type="evidence" value="ECO:0007669"/>
    <property type="project" value="TreeGrafter"/>
</dbReference>
<feature type="compositionally biased region" description="Low complexity" evidence="8">
    <location>
        <begin position="259"/>
        <end position="286"/>
    </location>
</feature>
<feature type="region of interest" description="Disordered" evidence="8">
    <location>
        <begin position="1488"/>
        <end position="1524"/>
    </location>
</feature>
<keyword evidence="3" id="KW-0677">Repeat</keyword>
<feature type="compositionally biased region" description="Basic and acidic residues" evidence="8">
    <location>
        <begin position="1544"/>
        <end position="1555"/>
    </location>
</feature>
<dbReference type="GO" id="GO:0005634">
    <property type="term" value="C:nucleus"/>
    <property type="evidence" value="ECO:0007669"/>
    <property type="project" value="UniProtKB-SubCell"/>
</dbReference>
<feature type="compositionally biased region" description="Basic and acidic residues" evidence="8">
    <location>
        <begin position="107"/>
        <end position="117"/>
    </location>
</feature>
<dbReference type="Pfam" id="PF00096">
    <property type="entry name" value="zf-C2H2"/>
    <property type="match status" value="4"/>
</dbReference>
<dbReference type="EMBL" id="CAXLJL010000060">
    <property type="protein sequence ID" value="CAL5130291.1"/>
    <property type="molecule type" value="Genomic_DNA"/>
</dbReference>
<feature type="compositionally biased region" description="Polar residues" evidence="8">
    <location>
        <begin position="1128"/>
        <end position="1141"/>
    </location>
</feature>
<comment type="subcellular location">
    <subcellularLocation>
        <location evidence="1">Nucleus</location>
    </subcellularLocation>
</comment>
<feature type="region of interest" description="Disordered" evidence="8">
    <location>
        <begin position="337"/>
        <end position="386"/>
    </location>
</feature>
<dbReference type="Proteomes" id="UP001497525">
    <property type="component" value="Unassembled WGS sequence"/>
</dbReference>
<feature type="compositionally biased region" description="Polar residues" evidence="8">
    <location>
        <begin position="1375"/>
        <end position="1400"/>
    </location>
</feature>
<feature type="compositionally biased region" description="Polar residues" evidence="8">
    <location>
        <begin position="1021"/>
        <end position="1032"/>
    </location>
</feature>
<dbReference type="PANTHER" id="PTHR23235">
    <property type="entry name" value="KRUEPPEL-LIKE TRANSCRIPTION FACTOR"/>
    <property type="match status" value="1"/>
</dbReference>
<feature type="region of interest" description="Disordered" evidence="8">
    <location>
        <begin position="1364"/>
        <end position="1400"/>
    </location>
</feature>